<evidence type="ECO:0000313" key="2">
    <source>
        <dbReference type="Proteomes" id="UP000222016"/>
    </source>
</evidence>
<accession>A0A1I9SER8</accession>
<keyword evidence="2" id="KW-1185">Reference proteome</keyword>
<protein>
    <submittedName>
        <fullName evidence="1">Putative terminase small subunit</fullName>
    </submittedName>
</protein>
<dbReference type="EMBL" id="KX237516">
    <property type="protein sequence ID" value="AOZ65345.1"/>
    <property type="molecule type" value="Genomic_DNA"/>
</dbReference>
<reference evidence="1 2" key="1">
    <citation type="submission" date="2016-05" db="EMBL/GenBank/DDBJ databases">
        <title>Complete genome sequence of bacteriophage vB_KpnM_KpV52 lytic for Klebsiella pneumoniae.</title>
        <authorList>
            <person name="Komisarova E.V."/>
            <person name="Krasilnikova V.M."/>
            <person name="Kislichkina A.A."/>
            <person name="Myakinina V.P."/>
            <person name="Volozhantsev N.V."/>
        </authorList>
    </citation>
    <scope>NUCLEOTIDE SEQUENCE [LARGE SCALE GENOMIC DNA]</scope>
</reference>
<dbReference type="Pfam" id="PF03592">
    <property type="entry name" value="Terminase_2"/>
    <property type="match status" value="1"/>
</dbReference>
<dbReference type="Gene3D" id="1.10.10.1400">
    <property type="entry name" value="Terminase, small subunit, N-terminal DNA-binding domain, HTH motif"/>
    <property type="match status" value="1"/>
</dbReference>
<name>A0A1I9SER8_9CAUD</name>
<dbReference type="OrthoDB" id="20106at10239"/>
<dbReference type="InterPro" id="IPR005335">
    <property type="entry name" value="Terminase_ssu"/>
</dbReference>
<dbReference type="InterPro" id="IPR038713">
    <property type="entry name" value="Terminase_Gp1_N_sf"/>
</dbReference>
<sequence>MARAKLNEHGVTEQQEKFAQAFVETGNASESYRRSYNTSRMAVNTIAKRASEMLDNGAVAGRIASLRQVHSKRHNVTVDSLIAELEEARIAALTADTVQASAATGATMGKAKLLGLDKQLIELSGEVGIRKTLDDFYGD</sequence>
<organism evidence="1 2">
    <name type="scientific">Klebsiella phage vB_KpnM_KpV52</name>
    <dbReference type="NCBI Taxonomy" id="1912321"/>
    <lineage>
        <taxon>Viruses</taxon>
        <taxon>Duplodnaviria</taxon>
        <taxon>Heunggongvirae</taxon>
        <taxon>Uroviricota</taxon>
        <taxon>Caudoviricetes</taxon>
        <taxon>Jameshumphriesvirinae</taxon>
        <taxon>Sircambvirus</taxon>
        <taxon>Sircambvirus KpV52</taxon>
        <taxon>Jedunavirus KpV80</taxon>
    </lineage>
</organism>
<dbReference type="Proteomes" id="UP000222016">
    <property type="component" value="Genome"/>
</dbReference>
<gene>
    <name evidence="1" type="ORF">kpv52_01</name>
</gene>
<dbReference type="GO" id="GO:0051276">
    <property type="term" value="P:chromosome organization"/>
    <property type="evidence" value="ECO:0007669"/>
    <property type="project" value="InterPro"/>
</dbReference>
<proteinExistence type="predicted"/>
<evidence type="ECO:0000313" key="1">
    <source>
        <dbReference type="EMBL" id="AOZ65345.1"/>
    </source>
</evidence>